<keyword evidence="2" id="KW-0808">Transferase</keyword>
<evidence type="ECO:0000313" key="3">
    <source>
        <dbReference type="EMBL" id="EYU18013.1"/>
    </source>
</evidence>
<comment type="similarity">
    <text evidence="1">Belongs to the UDP-glycosyltransferase family.</text>
</comment>
<dbReference type="GO" id="GO:0035251">
    <property type="term" value="F:UDP-glucosyltransferase activity"/>
    <property type="evidence" value="ECO:0000318"/>
    <property type="project" value="GO_Central"/>
</dbReference>
<feature type="non-terminal residue" evidence="3">
    <location>
        <position position="1"/>
    </location>
</feature>
<dbReference type="Gene3D" id="3.40.50.2000">
    <property type="entry name" value="Glycogen Phosphorylase B"/>
    <property type="match status" value="3"/>
</dbReference>
<dbReference type="InterPro" id="IPR002213">
    <property type="entry name" value="UDP_glucos_trans"/>
</dbReference>
<protein>
    <recommendedName>
        <fullName evidence="5">UDP-glycosyltransferases domain-containing protein</fullName>
    </recommendedName>
</protein>
<dbReference type="CDD" id="cd03784">
    <property type="entry name" value="GT1_Gtf-like"/>
    <property type="match status" value="1"/>
</dbReference>
<dbReference type="PANTHER" id="PTHR48047">
    <property type="entry name" value="GLYCOSYLTRANSFERASE"/>
    <property type="match status" value="1"/>
</dbReference>
<gene>
    <name evidence="3" type="ORF">MIMGU_mgv1a019043mg</name>
</gene>
<organism evidence="3 4">
    <name type="scientific">Erythranthe guttata</name>
    <name type="common">Yellow monkey flower</name>
    <name type="synonym">Mimulus guttatus</name>
    <dbReference type="NCBI Taxonomy" id="4155"/>
    <lineage>
        <taxon>Eukaryota</taxon>
        <taxon>Viridiplantae</taxon>
        <taxon>Streptophyta</taxon>
        <taxon>Embryophyta</taxon>
        <taxon>Tracheophyta</taxon>
        <taxon>Spermatophyta</taxon>
        <taxon>Magnoliopsida</taxon>
        <taxon>eudicotyledons</taxon>
        <taxon>Gunneridae</taxon>
        <taxon>Pentapetalae</taxon>
        <taxon>asterids</taxon>
        <taxon>lamiids</taxon>
        <taxon>Lamiales</taxon>
        <taxon>Phrymaceae</taxon>
        <taxon>Erythranthe</taxon>
    </lineage>
</organism>
<proteinExistence type="inferred from homology"/>
<evidence type="ECO:0000256" key="1">
    <source>
        <dbReference type="ARBA" id="ARBA00009995"/>
    </source>
</evidence>
<dbReference type="AlphaFoldDB" id="A0A022PT72"/>
<dbReference type="Proteomes" id="UP000030748">
    <property type="component" value="Unassembled WGS sequence"/>
</dbReference>
<accession>A0A022PT72</accession>
<dbReference type="Pfam" id="PF00201">
    <property type="entry name" value="UDPGT"/>
    <property type="match status" value="1"/>
</dbReference>
<evidence type="ECO:0000313" key="4">
    <source>
        <dbReference type="Proteomes" id="UP000030748"/>
    </source>
</evidence>
<evidence type="ECO:0000256" key="2">
    <source>
        <dbReference type="ARBA" id="ARBA00022679"/>
    </source>
</evidence>
<evidence type="ECO:0008006" key="5">
    <source>
        <dbReference type="Google" id="ProtNLM"/>
    </source>
</evidence>
<dbReference type="SUPFAM" id="SSF53756">
    <property type="entry name" value="UDP-Glycosyltransferase/glycogen phosphorylase"/>
    <property type="match status" value="1"/>
</dbReference>
<sequence>ITKIRLEKDHNHVQRQKRENTDSLPYDLIIRLVEATPSLIPPFRALLSQLIDAHADVAHEFGVFHLIFSPTGGFGMASYCSAWLNLPHRFTRAAEFLLPNFPEAGTIHVTQLTPAMLAGGDNNPLTISQHMNYQLWLNSDGLLLNTVEEIDNLGLTHFRRKLGLPVWAIGTLFLLEEDRASTISASQITKLAKALDEIRQSFIWVVRPPLGFDIKADKWAPQLKILAHETVGAFISHCEWNSLLEATKYGVPVIGWPMGANQFYSAKFLVEEAGVCIEVGRGTKFDVPKEDILEKIQMVMGENGDGIRKRCVEIKNIITNAIRDEKSYRGSSVKAVVEFFTAALFRKGKII</sequence>
<reference evidence="3 4" key="1">
    <citation type="journal article" date="2013" name="Proc. Natl. Acad. Sci. U.S.A.">
        <title>Fine-scale variation in meiotic recombination in Mimulus inferred from population shotgun sequencing.</title>
        <authorList>
            <person name="Hellsten U."/>
            <person name="Wright K.M."/>
            <person name="Jenkins J."/>
            <person name="Shu S."/>
            <person name="Yuan Y."/>
            <person name="Wessler S.R."/>
            <person name="Schmutz J."/>
            <person name="Willis J.H."/>
            <person name="Rokhsar D.S."/>
        </authorList>
    </citation>
    <scope>NUCLEOTIDE SEQUENCE [LARGE SCALE GENOMIC DNA]</scope>
    <source>
        <strain evidence="4">cv. DUN x IM62</strain>
    </source>
</reference>
<dbReference type="PANTHER" id="PTHR48047:SF61">
    <property type="entry name" value="OS04G0273600 PROTEIN"/>
    <property type="match status" value="1"/>
</dbReference>
<keyword evidence="4" id="KW-1185">Reference proteome</keyword>
<name>A0A022PT72_ERYGU</name>
<dbReference type="EMBL" id="KI632344">
    <property type="protein sequence ID" value="EYU18013.1"/>
    <property type="molecule type" value="Genomic_DNA"/>
</dbReference>